<dbReference type="Proteomes" id="UP000002139">
    <property type="component" value="Chromosome"/>
</dbReference>
<reference evidence="1 2" key="1">
    <citation type="journal article" date="2007" name="Nat. Biotechnol.">
        <title>Complete genome sequence of the myxobacterium Sorangium cellulosum.</title>
        <authorList>
            <person name="Schneiker S."/>
            <person name="Perlova O."/>
            <person name="Kaiser O."/>
            <person name="Gerth K."/>
            <person name="Alici A."/>
            <person name="Altmeyer M.O."/>
            <person name="Bartels D."/>
            <person name="Bekel T."/>
            <person name="Beyer S."/>
            <person name="Bode E."/>
            <person name="Bode H.B."/>
            <person name="Bolten C.J."/>
            <person name="Choudhuri J.V."/>
            <person name="Doss S."/>
            <person name="Elnakady Y.A."/>
            <person name="Frank B."/>
            <person name="Gaigalat L."/>
            <person name="Goesmann A."/>
            <person name="Groeger C."/>
            <person name="Gross F."/>
            <person name="Jelsbak L."/>
            <person name="Jelsbak L."/>
            <person name="Kalinowski J."/>
            <person name="Kegler C."/>
            <person name="Knauber T."/>
            <person name="Konietzny S."/>
            <person name="Kopp M."/>
            <person name="Krause L."/>
            <person name="Krug D."/>
            <person name="Linke B."/>
            <person name="Mahmud T."/>
            <person name="Martinez-Arias R."/>
            <person name="McHardy A.C."/>
            <person name="Merai M."/>
            <person name="Meyer F."/>
            <person name="Mormann S."/>
            <person name="Munoz-Dorado J."/>
            <person name="Perez J."/>
            <person name="Pradella S."/>
            <person name="Rachid S."/>
            <person name="Raddatz G."/>
            <person name="Rosenau F."/>
            <person name="Rueckert C."/>
            <person name="Sasse F."/>
            <person name="Scharfe M."/>
            <person name="Schuster S.C."/>
            <person name="Suen G."/>
            <person name="Treuner-Lange A."/>
            <person name="Velicer G.J."/>
            <person name="Vorholter F.-J."/>
            <person name="Weissman K.J."/>
            <person name="Welch R.D."/>
            <person name="Wenzel S.C."/>
            <person name="Whitworth D.E."/>
            <person name="Wilhelm S."/>
            <person name="Wittmann C."/>
            <person name="Bloecker H."/>
            <person name="Puehler A."/>
            <person name="Mueller R."/>
        </authorList>
    </citation>
    <scope>NUCLEOTIDE SEQUENCE [LARGE SCALE GENOMIC DNA]</scope>
    <source>
        <strain evidence="2">So ce56</strain>
    </source>
</reference>
<dbReference type="KEGG" id="scl:sce3999"/>
<name>A9EQM6_SORC5</name>
<sequence>MEKSEKAISGARRGSPIVNRHVVHLEHVRLKGPYRLSDRLSSAPRTSTRV</sequence>
<evidence type="ECO:0000313" key="1">
    <source>
        <dbReference type="EMBL" id="CAN94159.1"/>
    </source>
</evidence>
<evidence type="ECO:0000313" key="2">
    <source>
        <dbReference type="Proteomes" id="UP000002139"/>
    </source>
</evidence>
<organism evidence="1 2">
    <name type="scientific">Sorangium cellulosum (strain So ce56)</name>
    <name type="common">Polyangium cellulosum (strain So ce56)</name>
    <dbReference type="NCBI Taxonomy" id="448385"/>
    <lineage>
        <taxon>Bacteria</taxon>
        <taxon>Pseudomonadati</taxon>
        <taxon>Myxococcota</taxon>
        <taxon>Polyangia</taxon>
        <taxon>Polyangiales</taxon>
        <taxon>Polyangiaceae</taxon>
        <taxon>Sorangium</taxon>
    </lineage>
</organism>
<dbReference type="HOGENOM" id="CLU_3122735_0_0_7"/>
<protein>
    <submittedName>
        <fullName evidence="1">Uncharacterized protein</fullName>
    </submittedName>
</protein>
<dbReference type="EMBL" id="AM746676">
    <property type="protein sequence ID" value="CAN94159.1"/>
    <property type="molecule type" value="Genomic_DNA"/>
</dbReference>
<dbReference type="AlphaFoldDB" id="A9EQM6"/>
<gene>
    <name evidence="1" type="ordered locus">sce3999</name>
</gene>
<accession>A9EQM6</accession>
<dbReference type="STRING" id="448385.sce3999"/>
<proteinExistence type="predicted"/>
<keyword evidence="2" id="KW-1185">Reference proteome</keyword>